<sequence>MTDAHLCIGTLRELASLQPEASEDEIDAVLHGHLCSRLDDAARLALLDFVSNEADYEALGSPTLHAFWQRVLVVVIDKHRVMTRASA</sequence>
<evidence type="ECO:0008006" key="3">
    <source>
        <dbReference type="Google" id="ProtNLM"/>
    </source>
</evidence>
<organism evidence="1 2">
    <name type="scientific">Methylobacterium iners</name>
    <dbReference type="NCBI Taxonomy" id="418707"/>
    <lineage>
        <taxon>Bacteria</taxon>
        <taxon>Pseudomonadati</taxon>
        <taxon>Pseudomonadota</taxon>
        <taxon>Alphaproteobacteria</taxon>
        <taxon>Hyphomicrobiales</taxon>
        <taxon>Methylobacteriaceae</taxon>
        <taxon>Methylobacterium</taxon>
    </lineage>
</organism>
<evidence type="ECO:0000313" key="2">
    <source>
        <dbReference type="Proteomes" id="UP001055125"/>
    </source>
</evidence>
<accession>A0ABQ4S3A9</accession>
<gene>
    <name evidence="1" type="ORF">OCOJLMKI_4156</name>
</gene>
<name>A0ABQ4S3A9_9HYPH</name>
<reference evidence="1" key="2">
    <citation type="submission" date="2021-08" db="EMBL/GenBank/DDBJ databases">
        <authorList>
            <person name="Tani A."/>
            <person name="Ola A."/>
            <person name="Ogura Y."/>
            <person name="Katsura K."/>
            <person name="Hayashi T."/>
        </authorList>
    </citation>
    <scope>NUCLEOTIDE SEQUENCE</scope>
    <source>
        <strain evidence="1">DSM 19015</strain>
    </source>
</reference>
<proteinExistence type="predicted"/>
<evidence type="ECO:0000313" key="1">
    <source>
        <dbReference type="EMBL" id="GJD96928.1"/>
    </source>
</evidence>
<dbReference type="RefSeq" id="WP_238246019.1">
    <property type="nucleotide sequence ID" value="NZ_BPQP01000072.1"/>
</dbReference>
<reference evidence="1" key="1">
    <citation type="journal article" date="2021" name="Front. Microbiol.">
        <title>Comprehensive Comparative Genomics and Phenotyping of Methylobacterium Species.</title>
        <authorList>
            <person name="Alessa O."/>
            <person name="Ogura Y."/>
            <person name="Fujitani Y."/>
            <person name="Takami H."/>
            <person name="Hayashi T."/>
            <person name="Sahin N."/>
            <person name="Tani A."/>
        </authorList>
    </citation>
    <scope>NUCLEOTIDE SEQUENCE</scope>
    <source>
        <strain evidence="1">DSM 19015</strain>
    </source>
</reference>
<protein>
    <recommendedName>
        <fullName evidence="3">CdiI immunity protein domain-containing protein</fullName>
    </recommendedName>
</protein>
<dbReference type="Proteomes" id="UP001055125">
    <property type="component" value="Unassembled WGS sequence"/>
</dbReference>
<comment type="caution">
    <text evidence="1">The sequence shown here is derived from an EMBL/GenBank/DDBJ whole genome shotgun (WGS) entry which is preliminary data.</text>
</comment>
<keyword evidence="2" id="KW-1185">Reference proteome</keyword>
<dbReference type="EMBL" id="BPQP01000072">
    <property type="protein sequence ID" value="GJD96928.1"/>
    <property type="molecule type" value="Genomic_DNA"/>
</dbReference>